<evidence type="ECO:0000313" key="3">
    <source>
        <dbReference type="Proteomes" id="UP000887116"/>
    </source>
</evidence>
<evidence type="ECO:0000256" key="1">
    <source>
        <dbReference type="SAM" id="MobiDB-lite"/>
    </source>
</evidence>
<proteinExistence type="predicted"/>
<feature type="region of interest" description="Disordered" evidence="1">
    <location>
        <begin position="82"/>
        <end position="171"/>
    </location>
</feature>
<feature type="compositionally biased region" description="Polar residues" evidence="1">
    <location>
        <begin position="82"/>
        <end position="99"/>
    </location>
</feature>
<evidence type="ECO:0000313" key="2">
    <source>
        <dbReference type="EMBL" id="GFQ68228.1"/>
    </source>
</evidence>
<dbReference type="Proteomes" id="UP000887116">
    <property type="component" value="Unassembled WGS sequence"/>
</dbReference>
<accession>A0A8X6F1A0</accession>
<name>A0A8X6F1A0_TRICU</name>
<reference evidence="2" key="1">
    <citation type="submission" date="2020-07" db="EMBL/GenBank/DDBJ databases">
        <title>Multicomponent nature underlies the extraordinary mechanical properties of spider dragline silk.</title>
        <authorList>
            <person name="Kono N."/>
            <person name="Nakamura H."/>
            <person name="Mori M."/>
            <person name="Yoshida Y."/>
            <person name="Ohtoshi R."/>
            <person name="Malay A.D."/>
            <person name="Moran D.A.P."/>
            <person name="Tomita M."/>
            <person name="Numata K."/>
            <person name="Arakawa K."/>
        </authorList>
    </citation>
    <scope>NUCLEOTIDE SEQUENCE</scope>
</reference>
<gene>
    <name evidence="2" type="ORF">TNCT_727091</name>
</gene>
<comment type="caution">
    <text evidence="2">The sequence shown here is derived from an EMBL/GenBank/DDBJ whole genome shotgun (WGS) entry which is preliminary data.</text>
</comment>
<feature type="compositionally biased region" description="Polar residues" evidence="1">
    <location>
        <begin position="114"/>
        <end position="124"/>
    </location>
</feature>
<organism evidence="2 3">
    <name type="scientific">Trichonephila clavata</name>
    <name type="common">Joro spider</name>
    <name type="synonym">Nephila clavata</name>
    <dbReference type="NCBI Taxonomy" id="2740835"/>
    <lineage>
        <taxon>Eukaryota</taxon>
        <taxon>Metazoa</taxon>
        <taxon>Ecdysozoa</taxon>
        <taxon>Arthropoda</taxon>
        <taxon>Chelicerata</taxon>
        <taxon>Arachnida</taxon>
        <taxon>Araneae</taxon>
        <taxon>Araneomorphae</taxon>
        <taxon>Entelegynae</taxon>
        <taxon>Araneoidea</taxon>
        <taxon>Nephilidae</taxon>
        <taxon>Trichonephila</taxon>
    </lineage>
</organism>
<protein>
    <submittedName>
        <fullName evidence="2">Uncharacterized protein</fullName>
    </submittedName>
</protein>
<feature type="compositionally biased region" description="Low complexity" evidence="1">
    <location>
        <begin position="139"/>
        <end position="153"/>
    </location>
</feature>
<dbReference type="AlphaFoldDB" id="A0A8X6F1A0"/>
<sequence length="171" mass="19141">MRDSPGPRREELLLNHHQLNGREQNKFEENPVSYRKDFKLTGRVSGRKELQDDWQSHWSNRVLTRVRPQLDRVRDQVLRNHWQSPNQGMAATGQSQGQSPAVPLVESRPGTRSMRGQSLTTKPNAIQAGIHAHNWKQEQQGLTGTGILTGLQGSEEGSPRPKAALEQAAGS</sequence>
<dbReference type="EMBL" id="BMAO01020542">
    <property type="protein sequence ID" value="GFQ68228.1"/>
    <property type="molecule type" value="Genomic_DNA"/>
</dbReference>
<keyword evidence="3" id="KW-1185">Reference proteome</keyword>